<protein>
    <submittedName>
        <fullName evidence="3">Uncharacterized protein</fullName>
    </submittedName>
</protein>
<keyword evidence="2" id="KW-0472">Membrane</keyword>
<gene>
    <name evidence="3" type="ORF">HAX54_007060</name>
</gene>
<sequence length="141" mass="15601">MDLKRLSFKIVLKGKHLQNSQNSITKTSVPLANNLRKPYMDYNSDEAGACCGPNSTVMHIANVCLVILFSVVICFCLMKCYRPEVKVSPSELPTSRPRRNAEQPPPVADQHENSTLVILPGERNPTCIATPVCSPHRTPDV</sequence>
<keyword evidence="4" id="KW-1185">Reference proteome</keyword>
<evidence type="ECO:0000313" key="3">
    <source>
        <dbReference type="EMBL" id="MCD7468668.1"/>
    </source>
</evidence>
<dbReference type="EMBL" id="JACEIK010001361">
    <property type="protein sequence ID" value="MCD7468668.1"/>
    <property type="molecule type" value="Genomic_DNA"/>
</dbReference>
<evidence type="ECO:0000256" key="2">
    <source>
        <dbReference type="SAM" id="Phobius"/>
    </source>
</evidence>
<comment type="caution">
    <text evidence="3">The sequence shown here is derived from an EMBL/GenBank/DDBJ whole genome shotgun (WGS) entry which is preliminary data.</text>
</comment>
<feature type="region of interest" description="Disordered" evidence="1">
    <location>
        <begin position="87"/>
        <end position="115"/>
    </location>
</feature>
<accession>A0ABS8TBZ2</accession>
<keyword evidence="2" id="KW-0812">Transmembrane</keyword>
<evidence type="ECO:0000256" key="1">
    <source>
        <dbReference type="SAM" id="MobiDB-lite"/>
    </source>
</evidence>
<reference evidence="3 4" key="1">
    <citation type="journal article" date="2021" name="BMC Genomics">
        <title>Datura genome reveals duplications of psychoactive alkaloid biosynthetic genes and high mutation rate following tissue culture.</title>
        <authorList>
            <person name="Rajewski A."/>
            <person name="Carter-House D."/>
            <person name="Stajich J."/>
            <person name="Litt A."/>
        </authorList>
    </citation>
    <scope>NUCLEOTIDE SEQUENCE [LARGE SCALE GENOMIC DNA]</scope>
    <source>
        <strain evidence="3">AR-01</strain>
    </source>
</reference>
<dbReference type="Proteomes" id="UP000823775">
    <property type="component" value="Unassembled WGS sequence"/>
</dbReference>
<name>A0ABS8TBZ2_DATST</name>
<organism evidence="3 4">
    <name type="scientific">Datura stramonium</name>
    <name type="common">Jimsonweed</name>
    <name type="synonym">Common thornapple</name>
    <dbReference type="NCBI Taxonomy" id="4076"/>
    <lineage>
        <taxon>Eukaryota</taxon>
        <taxon>Viridiplantae</taxon>
        <taxon>Streptophyta</taxon>
        <taxon>Embryophyta</taxon>
        <taxon>Tracheophyta</taxon>
        <taxon>Spermatophyta</taxon>
        <taxon>Magnoliopsida</taxon>
        <taxon>eudicotyledons</taxon>
        <taxon>Gunneridae</taxon>
        <taxon>Pentapetalae</taxon>
        <taxon>asterids</taxon>
        <taxon>lamiids</taxon>
        <taxon>Solanales</taxon>
        <taxon>Solanaceae</taxon>
        <taxon>Solanoideae</taxon>
        <taxon>Datureae</taxon>
        <taxon>Datura</taxon>
    </lineage>
</organism>
<evidence type="ECO:0000313" key="4">
    <source>
        <dbReference type="Proteomes" id="UP000823775"/>
    </source>
</evidence>
<feature type="transmembrane region" description="Helical" evidence="2">
    <location>
        <begin position="57"/>
        <end position="78"/>
    </location>
</feature>
<proteinExistence type="predicted"/>
<keyword evidence="2" id="KW-1133">Transmembrane helix</keyword>